<protein>
    <submittedName>
        <fullName evidence="3">Esterase-like activity of phytase</fullName>
    </submittedName>
</protein>
<gene>
    <name evidence="3" type="ORF">SAMN02799615_01707</name>
</gene>
<dbReference type="AlphaFoldDB" id="A0A1I2DJ97"/>
<keyword evidence="4" id="KW-1185">Reference proteome</keyword>
<feature type="chain" id="PRO_5011566448" evidence="1">
    <location>
        <begin position="22"/>
        <end position="464"/>
    </location>
</feature>
<dbReference type="STRING" id="500610.SAMN02799615_01707"/>
<evidence type="ECO:0000259" key="2">
    <source>
        <dbReference type="Pfam" id="PF13449"/>
    </source>
</evidence>
<dbReference type="Gene3D" id="2.130.10.10">
    <property type="entry name" value="YVTN repeat-like/Quinoprotein amine dehydrogenase"/>
    <property type="match status" value="1"/>
</dbReference>
<evidence type="ECO:0000313" key="3">
    <source>
        <dbReference type="EMBL" id="SFE80634.1"/>
    </source>
</evidence>
<dbReference type="InterPro" id="IPR027372">
    <property type="entry name" value="Phytase-like_dom"/>
</dbReference>
<proteinExistence type="predicted"/>
<dbReference type="InterPro" id="IPR015943">
    <property type="entry name" value="WD40/YVTN_repeat-like_dom_sf"/>
</dbReference>
<dbReference type="Proteomes" id="UP000199477">
    <property type="component" value="Unassembled WGS sequence"/>
</dbReference>
<keyword evidence="1" id="KW-0732">Signal</keyword>
<organism evidence="3 4">
    <name type="scientific">Dyella marensis</name>
    <dbReference type="NCBI Taxonomy" id="500610"/>
    <lineage>
        <taxon>Bacteria</taxon>
        <taxon>Pseudomonadati</taxon>
        <taxon>Pseudomonadota</taxon>
        <taxon>Gammaproteobacteria</taxon>
        <taxon>Lysobacterales</taxon>
        <taxon>Rhodanobacteraceae</taxon>
        <taxon>Dyella</taxon>
    </lineage>
</organism>
<dbReference type="SUPFAM" id="SSF75011">
    <property type="entry name" value="3-carboxy-cis,cis-mucoante lactonizing enzyme"/>
    <property type="match status" value="1"/>
</dbReference>
<dbReference type="PANTHER" id="PTHR37957:SF1">
    <property type="entry name" value="PHYTASE-LIKE DOMAIN-CONTAINING PROTEIN"/>
    <property type="match status" value="1"/>
</dbReference>
<dbReference type="EMBL" id="FONH01000004">
    <property type="protein sequence ID" value="SFE80634.1"/>
    <property type="molecule type" value="Genomic_DNA"/>
</dbReference>
<sequence>MRTKLVLAVLAAIAAAAPVHAGVELIAAGSLDAHQGDRAMRTAAPLENGVPGNLLGGLGSALAYAGCDRFVALPDRGPNAVPYDSVVDDTSSYIARFHTLRMELRPAGADAALPFALTPKLERTTLLWDLFPLYYGDGRAANLPDGAPRENHAFHHYFSGRSDNADPSRGSGWPLDGRLDPEGIRVSADGDAVFVSDEYGPYVYKFDRRSGRRLDSYALPAHFYVAKTASHGADEIAGNTSGRVANKGMEGLAISPDGRVLFGAMQAPLIQDGGDGAPVLRIARIDLRTRQVREYAYPLTNSGTTAKPKYNGVSEILAVNDHQLLVDERDGKGFGDGSEAKFKRVYLIDLAGATEVGKLSGAAALAAVAVQKTPFLDVVAELGRHGMLPSEIPAKLEGLSFGPDVTQDGHRRHTLFIANDNDFLADVTDDLHPQGAANPNRFFVFAFDDADLPGLKPQRIEHCQ</sequence>
<name>A0A1I2DJ97_9GAMM</name>
<evidence type="ECO:0000313" key="4">
    <source>
        <dbReference type="Proteomes" id="UP000199477"/>
    </source>
</evidence>
<dbReference type="PANTHER" id="PTHR37957">
    <property type="entry name" value="BLR7070 PROTEIN"/>
    <property type="match status" value="1"/>
</dbReference>
<feature type="signal peptide" evidence="1">
    <location>
        <begin position="1"/>
        <end position="21"/>
    </location>
</feature>
<feature type="domain" description="Phytase-like" evidence="2">
    <location>
        <begin position="55"/>
        <end position="423"/>
    </location>
</feature>
<dbReference type="RefSeq" id="WP_035323325.1">
    <property type="nucleotide sequence ID" value="NZ_FONH01000004.1"/>
</dbReference>
<evidence type="ECO:0000256" key="1">
    <source>
        <dbReference type="SAM" id="SignalP"/>
    </source>
</evidence>
<accession>A0A1I2DJ97</accession>
<reference evidence="4" key="1">
    <citation type="submission" date="2016-10" db="EMBL/GenBank/DDBJ databases">
        <authorList>
            <person name="Varghese N."/>
            <person name="Submissions S."/>
        </authorList>
    </citation>
    <scope>NUCLEOTIDE SEQUENCE [LARGE SCALE GENOMIC DNA]</scope>
    <source>
        <strain evidence="4">UNC178MFTsu3.1</strain>
    </source>
</reference>
<dbReference type="Pfam" id="PF13449">
    <property type="entry name" value="Phytase-like"/>
    <property type="match status" value="1"/>
</dbReference>